<reference evidence="8 9" key="1">
    <citation type="submission" date="2024-06" db="EMBL/GenBank/DDBJ databases">
        <title>Genomic Encyclopedia of Type Strains, Phase IV (KMG-IV): sequencing the most valuable type-strain genomes for metagenomic binning, comparative biology and taxonomic classification.</title>
        <authorList>
            <person name="Goeker M."/>
        </authorList>
    </citation>
    <scope>NUCLEOTIDE SEQUENCE [LARGE SCALE GENOMIC DNA]</scope>
    <source>
        <strain evidence="8 9">DSM 23520</strain>
    </source>
</reference>
<dbReference type="InterPro" id="IPR050469">
    <property type="entry name" value="Diguanylate_Cyclase"/>
</dbReference>
<evidence type="ECO:0000256" key="1">
    <source>
        <dbReference type="ARBA" id="ARBA00004651"/>
    </source>
</evidence>
<sequence length="357" mass="39896">MIIKELISNLAILVTTLLLYTQTTSKKPLETSSLVSKKIIAGFLAGVLSNVLMQYSMNLGETIVDLRHVPLIVVTYYGGTLPGIIAMFFIIIGRFMIGVNSSSLAALIMIILITSVTVLSKQMNVRKSMKIFTALTASNIIFTVIISFLIRDLNTMLVLAPSFWILSYTAGFTSFYIIEYVRKNQRVLDYYKSEATTDGLTGLNNVRKFDEIFNQVSSQAKQKNERLSLLFIDIDHFKTVNDNYGHKEGDQVLIQLGEILKNTVRSFDVVSRNGGEEFTVILLDCPTERAEQISETIRKNVEMHPFSLTTGETIHVTVSIGLASYRETTESTNELLKDADDALYEAKKGGRNRVCIA</sequence>
<organism evidence="8 9">
    <name type="scientific">Alkalibacillus flavidus</name>
    <dbReference type="NCBI Taxonomy" id="546021"/>
    <lineage>
        <taxon>Bacteria</taxon>
        <taxon>Bacillati</taxon>
        <taxon>Bacillota</taxon>
        <taxon>Bacilli</taxon>
        <taxon>Bacillales</taxon>
        <taxon>Bacillaceae</taxon>
        <taxon>Alkalibacillus</taxon>
    </lineage>
</organism>
<keyword evidence="9" id="KW-1185">Reference proteome</keyword>
<dbReference type="EC" id="2.7.7.65" evidence="8"/>
<gene>
    <name evidence="8" type="ORF">ABID56_000992</name>
</gene>
<dbReference type="Pfam" id="PF00990">
    <property type="entry name" value="GGDEF"/>
    <property type="match status" value="1"/>
</dbReference>
<keyword evidence="2" id="KW-1003">Cell membrane</keyword>
<evidence type="ECO:0000256" key="6">
    <source>
        <dbReference type="SAM" id="Phobius"/>
    </source>
</evidence>
<evidence type="ECO:0000256" key="2">
    <source>
        <dbReference type="ARBA" id="ARBA00022475"/>
    </source>
</evidence>
<dbReference type="Pfam" id="PF07694">
    <property type="entry name" value="5TM-5TMR_LYT"/>
    <property type="match status" value="1"/>
</dbReference>
<dbReference type="EMBL" id="JBEPMX010000003">
    <property type="protein sequence ID" value="MET3682902.1"/>
    <property type="molecule type" value="Genomic_DNA"/>
</dbReference>
<feature type="transmembrane region" description="Helical" evidence="6">
    <location>
        <begin position="131"/>
        <end position="150"/>
    </location>
</feature>
<dbReference type="PANTHER" id="PTHR45138:SF9">
    <property type="entry name" value="DIGUANYLATE CYCLASE DGCM-RELATED"/>
    <property type="match status" value="1"/>
</dbReference>
<evidence type="ECO:0000256" key="3">
    <source>
        <dbReference type="ARBA" id="ARBA00022692"/>
    </source>
</evidence>
<dbReference type="SUPFAM" id="SSF55073">
    <property type="entry name" value="Nucleotide cyclase"/>
    <property type="match status" value="1"/>
</dbReference>
<dbReference type="CDD" id="cd01949">
    <property type="entry name" value="GGDEF"/>
    <property type="match status" value="1"/>
</dbReference>
<comment type="subcellular location">
    <subcellularLocation>
        <location evidence="1">Cell membrane</location>
        <topology evidence="1">Multi-pass membrane protein</topology>
    </subcellularLocation>
</comment>
<feature type="transmembrane region" description="Helical" evidence="6">
    <location>
        <begin position="97"/>
        <end position="119"/>
    </location>
</feature>
<feature type="transmembrane region" description="Helical" evidence="6">
    <location>
        <begin position="156"/>
        <end position="178"/>
    </location>
</feature>
<dbReference type="PROSITE" id="PS50887">
    <property type="entry name" value="GGDEF"/>
    <property type="match status" value="1"/>
</dbReference>
<name>A0ABV2KTJ1_9BACI</name>
<dbReference type="InterPro" id="IPR000160">
    <property type="entry name" value="GGDEF_dom"/>
</dbReference>
<dbReference type="InterPro" id="IPR043128">
    <property type="entry name" value="Rev_trsase/Diguanyl_cyclase"/>
</dbReference>
<evidence type="ECO:0000256" key="5">
    <source>
        <dbReference type="ARBA" id="ARBA00023136"/>
    </source>
</evidence>
<comment type="caution">
    <text evidence="8">The sequence shown here is derived from an EMBL/GenBank/DDBJ whole genome shotgun (WGS) entry which is preliminary data.</text>
</comment>
<keyword evidence="4 6" id="KW-1133">Transmembrane helix</keyword>
<keyword evidence="5 6" id="KW-0472">Membrane</keyword>
<dbReference type="Gene3D" id="3.30.70.270">
    <property type="match status" value="1"/>
</dbReference>
<evidence type="ECO:0000259" key="7">
    <source>
        <dbReference type="PROSITE" id="PS50887"/>
    </source>
</evidence>
<evidence type="ECO:0000313" key="8">
    <source>
        <dbReference type="EMBL" id="MET3682902.1"/>
    </source>
</evidence>
<accession>A0ABV2KTJ1</accession>
<dbReference type="InterPro" id="IPR029787">
    <property type="entry name" value="Nucleotide_cyclase"/>
</dbReference>
<feature type="transmembrane region" description="Helical" evidence="6">
    <location>
        <begin position="39"/>
        <end position="57"/>
    </location>
</feature>
<keyword evidence="8" id="KW-0808">Transferase</keyword>
<proteinExistence type="predicted"/>
<dbReference type="PANTHER" id="PTHR45138">
    <property type="entry name" value="REGULATORY COMPONENTS OF SENSORY TRANSDUCTION SYSTEM"/>
    <property type="match status" value="1"/>
</dbReference>
<evidence type="ECO:0000313" key="9">
    <source>
        <dbReference type="Proteomes" id="UP001549167"/>
    </source>
</evidence>
<feature type="transmembrane region" description="Helical" evidence="6">
    <location>
        <begin position="69"/>
        <end position="91"/>
    </location>
</feature>
<dbReference type="GO" id="GO:0052621">
    <property type="term" value="F:diguanylate cyclase activity"/>
    <property type="evidence" value="ECO:0007669"/>
    <property type="project" value="UniProtKB-EC"/>
</dbReference>
<dbReference type="SMART" id="SM00267">
    <property type="entry name" value="GGDEF"/>
    <property type="match status" value="1"/>
</dbReference>
<dbReference type="InterPro" id="IPR011620">
    <property type="entry name" value="Sig_transdc_His_kinase_LytS_TM"/>
</dbReference>
<keyword evidence="8" id="KW-0548">Nucleotidyltransferase</keyword>
<protein>
    <submittedName>
        <fullName evidence="8">Diguanylate cyclase</fullName>
        <ecNumber evidence="8">2.7.7.65</ecNumber>
    </submittedName>
</protein>
<evidence type="ECO:0000256" key="4">
    <source>
        <dbReference type="ARBA" id="ARBA00022989"/>
    </source>
</evidence>
<dbReference type="NCBIfam" id="TIGR00254">
    <property type="entry name" value="GGDEF"/>
    <property type="match status" value="1"/>
</dbReference>
<keyword evidence="3 6" id="KW-0812">Transmembrane</keyword>
<dbReference type="Proteomes" id="UP001549167">
    <property type="component" value="Unassembled WGS sequence"/>
</dbReference>
<feature type="domain" description="GGDEF" evidence="7">
    <location>
        <begin position="225"/>
        <end position="357"/>
    </location>
</feature>